<comment type="caution">
    <text evidence="2">The sequence shown here is derived from an EMBL/GenBank/DDBJ whole genome shotgun (WGS) entry which is preliminary data.</text>
</comment>
<reference evidence="2" key="2">
    <citation type="submission" date="2023-05" db="EMBL/GenBank/DDBJ databases">
        <authorList>
            <consortium name="Lawrence Berkeley National Laboratory"/>
            <person name="Steindorff A."/>
            <person name="Hensen N."/>
            <person name="Bonometti L."/>
            <person name="Westerberg I."/>
            <person name="Brannstrom I.O."/>
            <person name="Guillou S."/>
            <person name="Cros-Aarteil S."/>
            <person name="Calhoun S."/>
            <person name="Haridas S."/>
            <person name="Kuo A."/>
            <person name="Mondo S."/>
            <person name="Pangilinan J."/>
            <person name="Riley R."/>
            <person name="Labutti K."/>
            <person name="Andreopoulos B."/>
            <person name="Lipzen A."/>
            <person name="Chen C."/>
            <person name="Yanf M."/>
            <person name="Daum C."/>
            <person name="Ng V."/>
            <person name="Clum A."/>
            <person name="Ohm R."/>
            <person name="Martin F."/>
            <person name="Silar P."/>
            <person name="Natvig D."/>
            <person name="Lalanne C."/>
            <person name="Gautier V."/>
            <person name="Ament-Velasquez S.L."/>
            <person name="Kruys A."/>
            <person name="Hutchinson M.I."/>
            <person name="Powell A.J."/>
            <person name="Barry K."/>
            <person name="Miller A.N."/>
            <person name="Grigoriev I.V."/>
            <person name="Debuchy R."/>
            <person name="Gladieux P."/>
            <person name="Thoren M.H."/>
            <person name="Johannesson H."/>
        </authorList>
    </citation>
    <scope>NUCLEOTIDE SEQUENCE</scope>
    <source>
        <strain evidence="2">CBS 141.50</strain>
    </source>
</reference>
<dbReference type="GO" id="GO:0030170">
    <property type="term" value="F:pyridoxal phosphate binding"/>
    <property type="evidence" value="ECO:0007669"/>
    <property type="project" value="InterPro"/>
</dbReference>
<dbReference type="PROSITE" id="PS51340">
    <property type="entry name" value="MOSC"/>
    <property type="match status" value="1"/>
</dbReference>
<dbReference type="GO" id="GO:0003824">
    <property type="term" value="F:catalytic activity"/>
    <property type="evidence" value="ECO:0007669"/>
    <property type="project" value="InterPro"/>
</dbReference>
<accession>A0AAN6UYG1</accession>
<protein>
    <recommendedName>
        <fullName evidence="1">MOSC domain-containing protein</fullName>
    </recommendedName>
</protein>
<reference evidence="2" key="1">
    <citation type="journal article" date="2023" name="Mol. Phylogenet. Evol.">
        <title>Genome-scale phylogeny and comparative genomics of the fungal order Sordariales.</title>
        <authorList>
            <person name="Hensen N."/>
            <person name="Bonometti L."/>
            <person name="Westerberg I."/>
            <person name="Brannstrom I.O."/>
            <person name="Guillou S."/>
            <person name="Cros-Aarteil S."/>
            <person name="Calhoun S."/>
            <person name="Haridas S."/>
            <person name="Kuo A."/>
            <person name="Mondo S."/>
            <person name="Pangilinan J."/>
            <person name="Riley R."/>
            <person name="LaButti K."/>
            <person name="Andreopoulos B."/>
            <person name="Lipzen A."/>
            <person name="Chen C."/>
            <person name="Yan M."/>
            <person name="Daum C."/>
            <person name="Ng V."/>
            <person name="Clum A."/>
            <person name="Steindorff A."/>
            <person name="Ohm R.A."/>
            <person name="Martin F."/>
            <person name="Silar P."/>
            <person name="Natvig D.O."/>
            <person name="Lalanne C."/>
            <person name="Gautier V."/>
            <person name="Ament-Velasquez S.L."/>
            <person name="Kruys A."/>
            <person name="Hutchinson M.I."/>
            <person name="Powell A.J."/>
            <person name="Barry K."/>
            <person name="Miller A.N."/>
            <person name="Grigoriev I.V."/>
            <person name="Debuchy R."/>
            <person name="Gladieux P."/>
            <person name="Hiltunen Thoren M."/>
            <person name="Johannesson H."/>
        </authorList>
    </citation>
    <scope>NUCLEOTIDE SEQUENCE</scope>
    <source>
        <strain evidence="2">CBS 141.50</strain>
    </source>
</reference>
<dbReference type="RefSeq" id="XP_062634789.1">
    <property type="nucleotide sequence ID" value="XM_062781616.1"/>
</dbReference>
<evidence type="ECO:0000313" key="2">
    <source>
        <dbReference type="EMBL" id="KAK4141418.1"/>
    </source>
</evidence>
<dbReference type="Pfam" id="PF03476">
    <property type="entry name" value="MOSC_N"/>
    <property type="match status" value="1"/>
</dbReference>
<organism evidence="2 3">
    <name type="scientific">Dichotomopilus funicola</name>
    <dbReference type="NCBI Taxonomy" id="1934379"/>
    <lineage>
        <taxon>Eukaryota</taxon>
        <taxon>Fungi</taxon>
        <taxon>Dikarya</taxon>
        <taxon>Ascomycota</taxon>
        <taxon>Pezizomycotina</taxon>
        <taxon>Sordariomycetes</taxon>
        <taxon>Sordariomycetidae</taxon>
        <taxon>Sordariales</taxon>
        <taxon>Chaetomiaceae</taxon>
        <taxon>Dichotomopilus</taxon>
    </lineage>
</organism>
<feature type="domain" description="MOSC" evidence="1">
    <location>
        <begin position="165"/>
        <end position="368"/>
    </location>
</feature>
<dbReference type="SUPFAM" id="SSF141673">
    <property type="entry name" value="MOSC N-terminal domain-like"/>
    <property type="match status" value="1"/>
</dbReference>
<dbReference type="Pfam" id="PF03473">
    <property type="entry name" value="MOSC"/>
    <property type="match status" value="1"/>
</dbReference>
<dbReference type="GeneID" id="87818229"/>
<keyword evidence="3" id="KW-1185">Reference proteome</keyword>
<dbReference type="AlphaFoldDB" id="A0AAN6UYG1"/>
<dbReference type="Proteomes" id="UP001302676">
    <property type="component" value="Unassembled WGS sequence"/>
</dbReference>
<gene>
    <name evidence="2" type="ORF">C8A04DRAFT_31049</name>
</gene>
<dbReference type="InterPro" id="IPR005302">
    <property type="entry name" value="MoCF_Sase_C"/>
</dbReference>
<dbReference type="EMBL" id="MU853612">
    <property type="protein sequence ID" value="KAK4141418.1"/>
    <property type="molecule type" value="Genomic_DNA"/>
</dbReference>
<evidence type="ECO:0000259" key="1">
    <source>
        <dbReference type="PROSITE" id="PS51340"/>
    </source>
</evidence>
<evidence type="ECO:0000313" key="3">
    <source>
        <dbReference type="Proteomes" id="UP001302676"/>
    </source>
</evidence>
<name>A0AAN6UYG1_9PEZI</name>
<dbReference type="InterPro" id="IPR005303">
    <property type="entry name" value="MOCOS_middle"/>
</dbReference>
<dbReference type="GO" id="GO:0030151">
    <property type="term" value="F:molybdenum ion binding"/>
    <property type="evidence" value="ECO:0007669"/>
    <property type="project" value="InterPro"/>
</dbReference>
<proteinExistence type="predicted"/>
<sequence length="382" mass="41836">MKITSLAVYPIKGLRGFKLQSAEIGPLGIRYDRTFMLYETDSSTGDITKKIQIDSHPLCGLFEQQIIQKSEEEPSRILVTFHGSPSGESASENASDDKPTLFVPLEPDMAPLDKVTAPLHRSPTTAYRMGEPYDAWFSHQFGKPVALVYLGDGRRAVLGATLPPKPLPEQQQEQQQQGGGWFSAITSYLINGTQQSTTSAPGPFISFADVAPMLVTSEASLRDVEGRLLAGSDPNGGKLEVGMYKFRPNVVVDGVGEEPWAEDFWAELAIREQKGPTRVEPRGSGVTTLQLTGNCVRCVSLNVDYATGKPAEGELGNVLKRLMKERRVDTGSKWSPVFGRYAFLGGRDVKEAVVGTVVVSVGDEVEVTRRNEERSVWDWPGM</sequence>